<dbReference type="RefSeq" id="WP_173059002.1">
    <property type="nucleotide sequence ID" value="NZ_BAABGO010000045.1"/>
</dbReference>
<dbReference type="InterPro" id="IPR029058">
    <property type="entry name" value="AB_hydrolase_fold"/>
</dbReference>
<dbReference type="InterPro" id="IPR000073">
    <property type="entry name" value="AB_hydrolase_1"/>
</dbReference>
<evidence type="ECO:0000256" key="1">
    <source>
        <dbReference type="SAM" id="SignalP"/>
    </source>
</evidence>
<proteinExistence type="predicted"/>
<dbReference type="EMBL" id="BLPF01000002">
    <property type="protein sequence ID" value="GFJ80762.1"/>
    <property type="molecule type" value="Genomic_DNA"/>
</dbReference>
<protein>
    <submittedName>
        <fullName evidence="3">Lipase</fullName>
    </submittedName>
</protein>
<dbReference type="Pfam" id="PF00561">
    <property type="entry name" value="Abhydrolase_1"/>
    <property type="match status" value="1"/>
</dbReference>
<dbReference type="Gene3D" id="3.40.50.1820">
    <property type="entry name" value="alpha/beta hydrolase"/>
    <property type="match status" value="1"/>
</dbReference>
<keyword evidence="1" id="KW-0732">Signal</keyword>
<keyword evidence="4" id="KW-1185">Reference proteome</keyword>
<dbReference type="PANTHER" id="PTHR32015">
    <property type="entry name" value="FASTING INDUCED LIPASE"/>
    <property type="match status" value="1"/>
</dbReference>
<dbReference type="PANTHER" id="PTHR32015:SF1">
    <property type="entry name" value="LIPASE"/>
    <property type="match status" value="1"/>
</dbReference>
<dbReference type="SUPFAM" id="SSF53474">
    <property type="entry name" value="alpha/beta-Hydrolases"/>
    <property type="match status" value="1"/>
</dbReference>
<evidence type="ECO:0000313" key="4">
    <source>
        <dbReference type="Proteomes" id="UP000482800"/>
    </source>
</evidence>
<dbReference type="Proteomes" id="UP000482800">
    <property type="component" value="Unassembled WGS sequence"/>
</dbReference>
<dbReference type="AlphaFoldDB" id="A0A6V8K6E3"/>
<accession>A0A6V8K6E3</accession>
<organism evidence="3 4">
    <name type="scientific">Phytohabitans houttuyneae</name>
    <dbReference type="NCBI Taxonomy" id="1076126"/>
    <lineage>
        <taxon>Bacteria</taxon>
        <taxon>Bacillati</taxon>
        <taxon>Actinomycetota</taxon>
        <taxon>Actinomycetes</taxon>
        <taxon>Micromonosporales</taxon>
        <taxon>Micromonosporaceae</taxon>
    </lineage>
</organism>
<evidence type="ECO:0000259" key="2">
    <source>
        <dbReference type="Pfam" id="PF00561"/>
    </source>
</evidence>
<dbReference type="GO" id="GO:0016042">
    <property type="term" value="P:lipid catabolic process"/>
    <property type="evidence" value="ECO:0007669"/>
    <property type="project" value="InterPro"/>
</dbReference>
<evidence type="ECO:0000313" key="3">
    <source>
        <dbReference type="EMBL" id="GFJ80762.1"/>
    </source>
</evidence>
<dbReference type="InterPro" id="IPR002918">
    <property type="entry name" value="Lipase_EstA/Esterase_EstB"/>
</dbReference>
<feature type="signal peptide" evidence="1">
    <location>
        <begin position="1"/>
        <end position="30"/>
    </location>
</feature>
<sequence length="312" mass="32378">MSWSFHARRVATAVAVIVGLLAGTAQPARAAEPAGPPTTSFSFAFAYSLLHPEADTPGANDWACRPTAAHPRPVVLAHGTNENRYNNWARLAPALSAAGYCVFALNYGEIPGAPPASKGLGDIRTSAREFGAFVDQVLAATGATQVDVVGHSQGGIVPRQYLRFEGGAGKVNALVTLGAPHFGTTISGIGTLLEQFGILGLVEPVSGPAIRQQVRGSDFLATLNAGGATVPGVRYTVIATAYDVIITPWDQNFLAPGPGAAVTNITLQDGCALDLSDHLAMPYSPRAIGYVKNALDPAHATPPPCVLHLPLF</sequence>
<reference evidence="3 4" key="1">
    <citation type="submission" date="2020-03" db="EMBL/GenBank/DDBJ databases">
        <title>Whole genome shotgun sequence of Phytohabitans houttuyneae NBRC 108639.</title>
        <authorList>
            <person name="Komaki H."/>
            <person name="Tamura T."/>
        </authorList>
    </citation>
    <scope>NUCLEOTIDE SEQUENCE [LARGE SCALE GENOMIC DNA]</scope>
    <source>
        <strain evidence="3 4">NBRC 108639</strain>
    </source>
</reference>
<reference evidence="3 4" key="2">
    <citation type="submission" date="2020-03" db="EMBL/GenBank/DDBJ databases">
        <authorList>
            <person name="Ichikawa N."/>
            <person name="Kimura A."/>
            <person name="Kitahashi Y."/>
            <person name="Uohara A."/>
        </authorList>
    </citation>
    <scope>NUCLEOTIDE SEQUENCE [LARGE SCALE GENOMIC DNA]</scope>
    <source>
        <strain evidence="3 4">NBRC 108639</strain>
    </source>
</reference>
<comment type="caution">
    <text evidence="3">The sequence shown here is derived from an EMBL/GenBank/DDBJ whole genome shotgun (WGS) entry which is preliminary data.</text>
</comment>
<feature type="chain" id="PRO_5029021303" evidence="1">
    <location>
        <begin position="31"/>
        <end position="312"/>
    </location>
</feature>
<feature type="domain" description="AB hydrolase-1" evidence="2">
    <location>
        <begin position="73"/>
        <end position="182"/>
    </location>
</feature>
<name>A0A6V8K6E3_9ACTN</name>
<gene>
    <name evidence="3" type="ORF">Phou_049420</name>
</gene>
<dbReference type="GO" id="GO:0016298">
    <property type="term" value="F:lipase activity"/>
    <property type="evidence" value="ECO:0007669"/>
    <property type="project" value="TreeGrafter"/>
</dbReference>